<organism evidence="5">
    <name type="scientific">marine sediment metagenome</name>
    <dbReference type="NCBI Taxonomy" id="412755"/>
    <lineage>
        <taxon>unclassified sequences</taxon>
        <taxon>metagenomes</taxon>
        <taxon>ecological metagenomes</taxon>
    </lineage>
</organism>
<dbReference type="EMBL" id="BARS01030725">
    <property type="protein sequence ID" value="GAG25146.1"/>
    <property type="molecule type" value="Genomic_DNA"/>
</dbReference>
<dbReference type="AlphaFoldDB" id="X0XJJ1"/>
<dbReference type="PANTHER" id="PTHR42946:SF1">
    <property type="entry name" value="PHOSPHOGLUCOMUTASE (ALPHA-D-GLUCOSE-1,6-BISPHOSPHATE-DEPENDENT)"/>
    <property type="match status" value="1"/>
</dbReference>
<dbReference type="GO" id="GO:0005975">
    <property type="term" value="P:carbohydrate metabolic process"/>
    <property type="evidence" value="ECO:0007669"/>
    <property type="project" value="InterPro"/>
</dbReference>
<evidence type="ECO:0000256" key="2">
    <source>
        <dbReference type="ARBA" id="ARBA00010231"/>
    </source>
</evidence>
<evidence type="ECO:0000313" key="5">
    <source>
        <dbReference type="EMBL" id="GAG25146.1"/>
    </source>
</evidence>
<dbReference type="PANTHER" id="PTHR42946">
    <property type="entry name" value="PHOSPHOHEXOSE MUTASE"/>
    <property type="match status" value="1"/>
</dbReference>
<dbReference type="InterPro" id="IPR016066">
    <property type="entry name" value="A-D-PHexomutase_CS"/>
</dbReference>
<dbReference type="PROSITE" id="PS00710">
    <property type="entry name" value="PGM_PMM"/>
    <property type="match status" value="1"/>
</dbReference>
<dbReference type="InterPro" id="IPR005844">
    <property type="entry name" value="A-D-PHexomutase_a/b/a-I"/>
</dbReference>
<keyword evidence="3" id="KW-0597">Phosphoprotein</keyword>
<feature type="non-terminal residue" evidence="5">
    <location>
        <position position="139"/>
    </location>
</feature>
<sequence>MKKKSKLFGTAGIRGRFGTKVTAKLVIQVSQAVAQLYSSEGILVGHDARTSSEALSQFATASLSLSGTKVHKIGLCTFPVIANLTLNTKHSVAIYITASHNPPTDNGIKVLRQGREFTLQEQNQIEDLISERDEHAELI</sequence>
<protein>
    <recommendedName>
        <fullName evidence="4">Alpha-D-phosphohexomutase alpha/beta/alpha domain-containing protein</fullName>
    </recommendedName>
</protein>
<dbReference type="InterPro" id="IPR016055">
    <property type="entry name" value="A-D-PHexomutase_a/b/a-I/II/III"/>
</dbReference>
<name>X0XJJ1_9ZZZZ</name>
<gene>
    <name evidence="5" type="ORF">S01H1_47894</name>
</gene>
<reference evidence="5" key="1">
    <citation type="journal article" date="2014" name="Front. Microbiol.">
        <title>High frequency of phylogenetically diverse reductive dehalogenase-homologous genes in deep subseafloor sedimentary metagenomes.</title>
        <authorList>
            <person name="Kawai M."/>
            <person name="Futagami T."/>
            <person name="Toyoda A."/>
            <person name="Takaki Y."/>
            <person name="Nishi S."/>
            <person name="Hori S."/>
            <person name="Arai W."/>
            <person name="Tsubouchi T."/>
            <person name="Morono Y."/>
            <person name="Uchiyama I."/>
            <person name="Ito T."/>
            <person name="Fujiyama A."/>
            <person name="Inagaki F."/>
            <person name="Takami H."/>
        </authorList>
    </citation>
    <scope>NUCLEOTIDE SEQUENCE</scope>
    <source>
        <strain evidence="5">Expedition CK06-06</strain>
    </source>
</reference>
<feature type="domain" description="Alpha-D-phosphohexomutase alpha/beta/alpha" evidence="4">
    <location>
        <begin position="6"/>
        <end position="134"/>
    </location>
</feature>
<dbReference type="SUPFAM" id="SSF53738">
    <property type="entry name" value="Phosphoglucomutase, first 3 domains"/>
    <property type="match status" value="1"/>
</dbReference>
<dbReference type="InterPro" id="IPR050060">
    <property type="entry name" value="Phosphoglucosamine_mutase"/>
</dbReference>
<proteinExistence type="inferred from homology"/>
<dbReference type="Gene3D" id="3.40.120.10">
    <property type="entry name" value="Alpha-D-Glucose-1,6-Bisphosphate, subunit A, domain 3"/>
    <property type="match status" value="1"/>
</dbReference>
<comment type="similarity">
    <text evidence="2">Belongs to the phosphohexose mutase family.</text>
</comment>
<dbReference type="GO" id="GO:0004615">
    <property type="term" value="F:phosphomannomutase activity"/>
    <property type="evidence" value="ECO:0007669"/>
    <property type="project" value="TreeGrafter"/>
</dbReference>
<dbReference type="GO" id="GO:0000287">
    <property type="term" value="F:magnesium ion binding"/>
    <property type="evidence" value="ECO:0007669"/>
    <property type="project" value="InterPro"/>
</dbReference>
<accession>X0XJJ1</accession>
<comment type="caution">
    <text evidence="5">The sequence shown here is derived from an EMBL/GenBank/DDBJ whole genome shotgun (WGS) entry which is preliminary data.</text>
</comment>
<dbReference type="Pfam" id="PF02878">
    <property type="entry name" value="PGM_PMM_I"/>
    <property type="match status" value="1"/>
</dbReference>
<evidence type="ECO:0000256" key="3">
    <source>
        <dbReference type="ARBA" id="ARBA00022553"/>
    </source>
</evidence>
<evidence type="ECO:0000259" key="4">
    <source>
        <dbReference type="Pfam" id="PF02878"/>
    </source>
</evidence>
<evidence type="ECO:0000256" key="1">
    <source>
        <dbReference type="ARBA" id="ARBA00001946"/>
    </source>
</evidence>
<comment type="cofactor">
    <cofactor evidence="1">
        <name>Mg(2+)</name>
        <dbReference type="ChEBI" id="CHEBI:18420"/>
    </cofactor>
</comment>